<sequence>MGKKRRRKNNLIDVPPDVNRPESTDSDSELSVVAACSNMKVEEPKDKYAIYKIKGYARKYPEDFKKAELVVFLTHFDEGKTFTDKDRMALSKGIREHDVSGVMHLRRITCNANYKIQYGQL</sequence>
<organism evidence="2 3">
    <name type="scientific">Helicoverpa armigera</name>
    <name type="common">Cotton bollworm</name>
    <name type="synonym">Heliothis armigera</name>
    <dbReference type="NCBI Taxonomy" id="29058"/>
    <lineage>
        <taxon>Eukaryota</taxon>
        <taxon>Metazoa</taxon>
        <taxon>Ecdysozoa</taxon>
        <taxon>Arthropoda</taxon>
        <taxon>Hexapoda</taxon>
        <taxon>Insecta</taxon>
        <taxon>Pterygota</taxon>
        <taxon>Neoptera</taxon>
        <taxon>Endopterygota</taxon>
        <taxon>Lepidoptera</taxon>
        <taxon>Glossata</taxon>
        <taxon>Ditrysia</taxon>
        <taxon>Noctuoidea</taxon>
        <taxon>Noctuidae</taxon>
        <taxon>Heliothinae</taxon>
        <taxon>Helicoverpa</taxon>
    </lineage>
</organism>
<keyword evidence="3" id="KW-1185">Reference proteome</keyword>
<dbReference type="AlphaFoldDB" id="A0A2W1BFW0"/>
<reference evidence="2 3" key="1">
    <citation type="journal article" date="2017" name="BMC Biol.">
        <title>Genomic innovations, transcriptional plasticity and gene loss underlying the evolution and divergence of two highly polyphagous and invasive Helicoverpa pest species.</title>
        <authorList>
            <person name="Pearce S.L."/>
            <person name="Clarke D.F."/>
            <person name="East P.D."/>
            <person name="Elfekih S."/>
            <person name="Gordon K.H."/>
            <person name="Jermiin L.S."/>
            <person name="McGaughran A."/>
            <person name="Oakeshott J.G."/>
            <person name="Papanikolaou A."/>
            <person name="Perera O.P."/>
            <person name="Rane R.V."/>
            <person name="Richards S."/>
            <person name="Tay W.T."/>
            <person name="Walsh T.K."/>
            <person name="Anderson A."/>
            <person name="Anderson C.J."/>
            <person name="Asgari S."/>
            <person name="Board P.G."/>
            <person name="Bretschneider A."/>
            <person name="Campbell P.M."/>
            <person name="Chertemps T."/>
            <person name="Christeller J.T."/>
            <person name="Coppin C.W."/>
            <person name="Downes S.J."/>
            <person name="Duan G."/>
            <person name="Farnsworth C.A."/>
            <person name="Good R.T."/>
            <person name="Han L.B."/>
            <person name="Han Y.C."/>
            <person name="Hatje K."/>
            <person name="Horne I."/>
            <person name="Huang Y.P."/>
            <person name="Hughes D.S."/>
            <person name="Jacquin-Joly E."/>
            <person name="James W."/>
            <person name="Jhangiani S."/>
            <person name="Kollmar M."/>
            <person name="Kuwar S.S."/>
            <person name="Li S."/>
            <person name="Liu N.Y."/>
            <person name="Maibeche M.T."/>
            <person name="Miller J.R."/>
            <person name="Montagne N."/>
            <person name="Perry T."/>
            <person name="Qu J."/>
            <person name="Song S.V."/>
            <person name="Sutton G.G."/>
            <person name="Vogel H."/>
            <person name="Walenz B.P."/>
            <person name="Xu W."/>
            <person name="Zhang H.J."/>
            <person name="Zou Z."/>
            <person name="Batterham P."/>
            <person name="Edwards O.R."/>
            <person name="Feyereisen R."/>
            <person name="Gibbs R.A."/>
            <person name="Heckel D.G."/>
            <person name="McGrath A."/>
            <person name="Robin C."/>
            <person name="Scherer S.E."/>
            <person name="Worley K.C."/>
            <person name="Wu Y.D."/>
        </authorList>
    </citation>
    <scope>NUCLEOTIDE SEQUENCE [LARGE SCALE GENOMIC DNA]</scope>
    <source>
        <strain evidence="2">Harm_GR_Male_#8</strain>
        <tissue evidence="2">Whole organism</tissue>
    </source>
</reference>
<dbReference type="OrthoDB" id="10044176at2759"/>
<gene>
    <name evidence="2" type="primary">HaOG215688</name>
    <name evidence="2" type="ORF">B5X24_HaOG215688</name>
</gene>
<dbReference type="Proteomes" id="UP000249218">
    <property type="component" value="Unassembled WGS sequence"/>
</dbReference>
<evidence type="ECO:0000313" key="2">
    <source>
        <dbReference type="EMBL" id="PZC70543.1"/>
    </source>
</evidence>
<name>A0A2W1BFW0_HELAM</name>
<evidence type="ECO:0000256" key="1">
    <source>
        <dbReference type="SAM" id="MobiDB-lite"/>
    </source>
</evidence>
<proteinExistence type="predicted"/>
<dbReference type="EMBL" id="KZ150557">
    <property type="protein sequence ID" value="PZC70543.1"/>
    <property type="molecule type" value="Genomic_DNA"/>
</dbReference>
<evidence type="ECO:0000313" key="3">
    <source>
        <dbReference type="Proteomes" id="UP000249218"/>
    </source>
</evidence>
<feature type="region of interest" description="Disordered" evidence="1">
    <location>
        <begin position="1"/>
        <end position="26"/>
    </location>
</feature>
<protein>
    <submittedName>
        <fullName evidence="2">Uncharacterized protein</fullName>
    </submittedName>
</protein>
<accession>A0A2W1BFW0</accession>